<sequence length="380" mass="43436">MKKKIIPIFVPHQGCPHDCIFCNQKKITGLSTSMTDEDARDIIIESLKTIPDDAEVEIAFFGGSFTAIDTDIQRKLLSVAKDFKDMGKVDDIRLSTRPDCIDDKELDLLKEYGVTIIELGVQSMNEDVLVKSIRGHHRDVVFTSAKMIKVAGFKLGLQMMLGLPGDSKDRCISTARDFVDIKPDFVRIYPTLVIKETGLEEELKSGRYRPFTIEECIDITKRLMVIFYLNDIGVIRVGLQATEDIQLGLDVLAGPYHPAFRELVRSRMVRDYLDDVISRRYEEEGYDPSKGDNCQSFENGYVKIDKKDLLIKANPRDISMIVGDKRSNREYINTKYMTRFKTMADKNLVDELVVMIDGKLVDRITYKDLYIRLAKLYQLG</sequence>
<dbReference type="PANTHER" id="PTHR11135:SF0">
    <property type="entry name" value="ELONGATOR COMPLEX PROTEIN 3"/>
    <property type="match status" value="1"/>
</dbReference>
<reference evidence="8 9" key="1">
    <citation type="submission" date="2016-02" db="EMBL/GenBank/DDBJ databases">
        <authorList>
            <person name="Wen L."/>
            <person name="He K."/>
            <person name="Yang H."/>
        </authorList>
    </citation>
    <scope>NUCLEOTIDE SEQUENCE [LARGE SCALE GENOMIC DNA]</scope>
    <source>
        <strain evidence="8 9">MJR8628A</strain>
    </source>
</reference>
<dbReference type="AlphaFoldDB" id="A0A135YQD3"/>
<accession>A0A135YQD3</accession>
<dbReference type="RefSeq" id="WP_061101891.1">
    <property type="nucleotide sequence ID" value="NZ_JAWEIR010000042.1"/>
</dbReference>
<dbReference type="Pfam" id="PF16199">
    <property type="entry name" value="Radical_SAM_C"/>
    <property type="match status" value="1"/>
</dbReference>
<keyword evidence="6" id="KW-0411">Iron-sulfur</keyword>
<dbReference type="InterPro" id="IPR058240">
    <property type="entry name" value="rSAM_sf"/>
</dbReference>
<evidence type="ECO:0000259" key="7">
    <source>
        <dbReference type="PROSITE" id="PS51918"/>
    </source>
</evidence>
<feature type="domain" description="Radical SAM core" evidence="7">
    <location>
        <begin position="1"/>
        <end position="236"/>
    </location>
</feature>
<dbReference type="SMART" id="SM00729">
    <property type="entry name" value="Elp3"/>
    <property type="match status" value="1"/>
</dbReference>
<evidence type="ECO:0000256" key="4">
    <source>
        <dbReference type="ARBA" id="ARBA00022723"/>
    </source>
</evidence>
<evidence type="ECO:0000256" key="1">
    <source>
        <dbReference type="ARBA" id="ARBA00001966"/>
    </source>
</evidence>
<keyword evidence="4" id="KW-0479">Metal-binding</keyword>
<keyword evidence="5" id="KW-0408">Iron</keyword>
<dbReference type="GO" id="GO:0005737">
    <property type="term" value="C:cytoplasm"/>
    <property type="evidence" value="ECO:0007669"/>
    <property type="project" value="TreeGrafter"/>
</dbReference>
<dbReference type="EMBL" id="LSQZ01000068">
    <property type="protein sequence ID" value="KXI11618.1"/>
    <property type="molecule type" value="Genomic_DNA"/>
</dbReference>
<dbReference type="InterPro" id="IPR032432">
    <property type="entry name" value="Radical_SAM_C"/>
</dbReference>
<comment type="caution">
    <text evidence="8">The sequence shown here is derived from an EMBL/GenBank/DDBJ whole genome shotgun (WGS) entry which is preliminary data.</text>
</comment>
<evidence type="ECO:0000256" key="2">
    <source>
        <dbReference type="ARBA" id="ARBA00022485"/>
    </source>
</evidence>
<dbReference type="Gene3D" id="3.80.30.20">
    <property type="entry name" value="tm_1862 like domain"/>
    <property type="match status" value="1"/>
</dbReference>
<dbReference type="CDD" id="cd01335">
    <property type="entry name" value="Radical_SAM"/>
    <property type="match status" value="1"/>
</dbReference>
<name>A0A135YQD3_9FIRM</name>
<organism evidence="8 9">
    <name type="scientific">Peptostreptococcus anaerobius</name>
    <dbReference type="NCBI Taxonomy" id="1261"/>
    <lineage>
        <taxon>Bacteria</taxon>
        <taxon>Bacillati</taxon>
        <taxon>Bacillota</taxon>
        <taxon>Clostridia</taxon>
        <taxon>Peptostreptococcales</taxon>
        <taxon>Peptostreptococcaceae</taxon>
        <taxon>Peptostreptococcus</taxon>
    </lineage>
</organism>
<dbReference type="InterPro" id="IPR007197">
    <property type="entry name" value="rSAM"/>
</dbReference>
<evidence type="ECO:0000256" key="3">
    <source>
        <dbReference type="ARBA" id="ARBA00022691"/>
    </source>
</evidence>
<dbReference type="Proteomes" id="UP000070326">
    <property type="component" value="Unassembled WGS sequence"/>
</dbReference>
<dbReference type="PANTHER" id="PTHR11135">
    <property type="entry name" value="HISTONE ACETYLTRANSFERASE-RELATED"/>
    <property type="match status" value="1"/>
</dbReference>
<dbReference type="GO" id="GO:0046872">
    <property type="term" value="F:metal ion binding"/>
    <property type="evidence" value="ECO:0007669"/>
    <property type="project" value="UniProtKB-KW"/>
</dbReference>
<evidence type="ECO:0000313" key="8">
    <source>
        <dbReference type="EMBL" id="KXI11618.1"/>
    </source>
</evidence>
<evidence type="ECO:0000256" key="5">
    <source>
        <dbReference type="ARBA" id="ARBA00023004"/>
    </source>
</evidence>
<dbReference type="Pfam" id="PF04055">
    <property type="entry name" value="Radical_SAM"/>
    <property type="match status" value="1"/>
</dbReference>
<keyword evidence="3" id="KW-0949">S-adenosyl-L-methionine</keyword>
<dbReference type="SUPFAM" id="SSF102114">
    <property type="entry name" value="Radical SAM enzymes"/>
    <property type="match status" value="1"/>
</dbReference>
<dbReference type="SFLD" id="SFLDG01082">
    <property type="entry name" value="B12-binding_domain_containing"/>
    <property type="match status" value="1"/>
</dbReference>
<protein>
    <submittedName>
        <fullName evidence="8">Radical SAM domain protein</fullName>
    </submittedName>
</protein>
<evidence type="ECO:0000256" key="6">
    <source>
        <dbReference type="ARBA" id="ARBA00023014"/>
    </source>
</evidence>
<dbReference type="GO" id="GO:0051539">
    <property type="term" value="F:4 iron, 4 sulfur cluster binding"/>
    <property type="evidence" value="ECO:0007669"/>
    <property type="project" value="UniProtKB-KW"/>
</dbReference>
<dbReference type="eggNOG" id="COG1243">
    <property type="taxonomic scope" value="Bacteria"/>
</dbReference>
<comment type="cofactor">
    <cofactor evidence="1">
        <name>[4Fe-4S] cluster</name>
        <dbReference type="ChEBI" id="CHEBI:49883"/>
    </cofactor>
</comment>
<dbReference type="PROSITE" id="PS51918">
    <property type="entry name" value="RADICAL_SAM"/>
    <property type="match status" value="1"/>
</dbReference>
<evidence type="ECO:0000313" key="9">
    <source>
        <dbReference type="Proteomes" id="UP000070326"/>
    </source>
</evidence>
<keyword evidence="2" id="KW-0004">4Fe-4S</keyword>
<dbReference type="SFLD" id="SFLDS00029">
    <property type="entry name" value="Radical_SAM"/>
    <property type="match status" value="1"/>
</dbReference>
<dbReference type="SFLD" id="SFLDG01086">
    <property type="entry name" value="elongater_protein-like"/>
    <property type="match status" value="1"/>
</dbReference>
<dbReference type="PATRIC" id="fig|1261.5.peg.1331"/>
<dbReference type="InterPro" id="IPR006638">
    <property type="entry name" value="Elp3/MiaA/NifB-like_rSAM"/>
</dbReference>
<dbReference type="InterPro" id="IPR039661">
    <property type="entry name" value="ELP3"/>
</dbReference>
<dbReference type="GO" id="GO:0002926">
    <property type="term" value="P:tRNA wobble base 5-methoxycarbonylmethyl-2-thiouridinylation"/>
    <property type="evidence" value="ECO:0007669"/>
    <property type="project" value="TreeGrafter"/>
</dbReference>
<gene>
    <name evidence="8" type="ORF">HMPREF3195_01327</name>
</gene>
<dbReference type="GO" id="GO:0003824">
    <property type="term" value="F:catalytic activity"/>
    <property type="evidence" value="ECO:0007669"/>
    <property type="project" value="InterPro"/>
</dbReference>
<dbReference type="InterPro" id="IPR023404">
    <property type="entry name" value="rSAM_horseshoe"/>
</dbReference>
<proteinExistence type="predicted"/>
<dbReference type="STRING" id="1261.HMPREF3195_01327"/>